<gene>
    <name evidence="5" type="ORF">D9X91_21365</name>
</gene>
<dbReference type="AlphaFoldDB" id="A0A3L7JLY8"/>
<dbReference type="Pfam" id="PF00196">
    <property type="entry name" value="GerE"/>
    <property type="match status" value="1"/>
</dbReference>
<evidence type="ECO:0000313" key="6">
    <source>
        <dbReference type="Proteomes" id="UP000276770"/>
    </source>
</evidence>
<dbReference type="SMART" id="SM00421">
    <property type="entry name" value="HTH_LUXR"/>
    <property type="match status" value="1"/>
</dbReference>
<evidence type="ECO:0000313" key="5">
    <source>
        <dbReference type="EMBL" id="RLQ91099.1"/>
    </source>
</evidence>
<dbReference type="SUPFAM" id="SSF46894">
    <property type="entry name" value="C-terminal effector domain of the bipartite response regulators"/>
    <property type="match status" value="1"/>
</dbReference>
<protein>
    <submittedName>
        <fullName evidence="5">DNA-binding response regulator</fullName>
    </submittedName>
</protein>
<keyword evidence="3" id="KW-0804">Transcription</keyword>
<keyword evidence="2 5" id="KW-0238">DNA-binding</keyword>
<dbReference type="PROSITE" id="PS50043">
    <property type="entry name" value="HTH_LUXR_2"/>
    <property type="match status" value="1"/>
</dbReference>
<comment type="caution">
    <text evidence="5">The sequence shown here is derived from an EMBL/GenBank/DDBJ whole genome shotgun (WGS) entry which is preliminary data.</text>
</comment>
<dbReference type="InterPro" id="IPR029016">
    <property type="entry name" value="GAF-like_dom_sf"/>
</dbReference>
<accession>A0A3L7JLY8</accession>
<dbReference type="SUPFAM" id="SSF55781">
    <property type="entry name" value="GAF domain-like"/>
    <property type="match status" value="1"/>
</dbReference>
<dbReference type="GO" id="GO:0045892">
    <property type="term" value="P:negative regulation of DNA-templated transcription"/>
    <property type="evidence" value="ECO:0007669"/>
    <property type="project" value="UniProtKB-ARBA"/>
</dbReference>
<evidence type="ECO:0000256" key="3">
    <source>
        <dbReference type="ARBA" id="ARBA00023163"/>
    </source>
</evidence>
<dbReference type="GO" id="GO:0003677">
    <property type="term" value="F:DNA binding"/>
    <property type="evidence" value="ECO:0007669"/>
    <property type="project" value="UniProtKB-KW"/>
</dbReference>
<sequence length="502" mass="58169">MEGENVENKIKELFSRGMELLLTYEKEFHLEWRLVKKELINRKFELLQQFDQMIQIGYEVAGGNESISIDQFTLSMATEWNKRFPVLENDGDAIFIITIIENTFHDILAKHKANLLDHQAIQSIFSRMTDQVLMTNQLELQSEKWLNLMLSTKIFPIHWMSIVHHQQGEYCVHRVVCRESSGTQDQLIHICEGLKGKQLSDLTLALGRLLTDSKEEGKMVHIPCMNDHLLLFMPVEAAVTDQQRDWFRSMYLRQIKLNHLRSELEWKDAALLYLQRLLHTSSSREAVEAISQGLVDYMPFKRCGLFIYSPNDERGIGVFGYNLEPRSIEQIRENIHQFPLLKKYFSLLSNSKPIYISDASEVLPEKYIQSYQLKSLVVVPIYVPTYNKLIGVALLDQGERSEFLVSTQTMSTLIKFGQYAGELLYQYWEDALKEFSIGHALLTPREKDVLRHISMGESINETAEALDLSSYTVRDYVSSIIQKMDARNRTEAAVKAIKMKII</sequence>
<dbReference type="InterPro" id="IPR003018">
    <property type="entry name" value="GAF"/>
</dbReference>
<dbReference type="Gene3D" id="3.30.450.40">
    <property type="match status" value="1"/>
</dbReference>
<dbReference type="PRINTS" id="PR00038">
    <property type="entry name" value="HTHLUXR"/>
</dbReference>
<proteinExistence type="predicted"/>
<evidence type="ECO:0000256" key="1">
    <source>
        <dbReference type="ARBA" id="ARBA00023015"/>
    </source>
</evidence>
<name>A0A3L7JLY8_9BACI</name>
<dbReference type="InterPro" id="IPR016032">
    <property type="entry name" value="Sig_transdc_resp-reg_C-effctor"/>
</dbReference>
<dbReference type="CDD" id="cd06170">
    <property type="entry name" value="LuxR_C_like"/>
    <property type="match status" value="1"/>
</dbReference>
<evidence type="ECO:0000259" key="4">
    <source>
        <dbReference type="PROSITE" id="PS50043"/>
    </source>
</evidence>
<keyword evidence="1" id="KW-0805">Transcription regulation</keyword>
<feature type="domain" description="HTH luxR-type" evidence="4">
    <location>
        <begin position="435"/>
        <end position="500"/>
    </location>
</feature>
<reference evidence="5 6" key="1">
    <citation type="submission" date="2018-10" db="EMBL/GenBank/DDBJ databases">
        <title>Falsibacillus sp. genome draft.</title>
        <authorList>
            <person name="Shi S."/>
        </authorList>
    </citation>
    <scope>NUCLEOTIDE SEQUENCE [LARGE SCALE GENOMIC DNA]</scope>
    <source>
        <strain evidence="5 6">GY 10110</strain>
    </source>
</reference>
<dbReference type="PANTHER" id="PTHR43214">
    <property type="entry name" value="TWO-COMPONENT RESPONSE REGULATOR"/>
    <property type="match status" value="1"/>
</dbReference>
<organism evidence="5 6">
    <name type="scientific">Falsibacillus albus</name>
    <dbReference type="NCBI Taxonomy" id="2478915"/>
    <lineage>
        <taxon>Bacteria</taxon>
        <taxon>Bacillati</taxon>
        <taxon>Bacillota</taxon>
        <taxon>Bacilli</taxon>
        <taxon>Bacillales</taxon>
        <taxon>Bacillaceae</taxon>
        <taxon>Falsibacillus</taxon>
    </lineage>
</organism>
<keyword evidence="6" id="KW-1185">Reference proteome</keyword>
<dbReference type="InterPro" id="IPR036388">
    <property type="entry name" value="WH-like_DNA-bd_sf"/>
</dbReference>
<dbReference type="Proteomes" id="UP000276770">
    <property type="component" value="Unassembled WGS sequence"/>
</dbReference>
<evidence type="ECO:0000256" key="2">
    <source>
        <dbReference type="ARBA" id="ARBA00023125"/>
    </source>
</evidence>
<dbReference type="InterPro" id="IPR039420">
    <property type="entry name" value="WalR-like"/>
</dbReference>
<dbReference type="Pfam" id="PF01590">
    <property type="entry name" value="GAF"/>
    <property type="match status" value="1"/>
</dbReference>
<dbReference type="Gene3D" id="1.10.10.10">
    <property type="entry name" value="Winged helix-like DNA-binding domain superfamily/Winged helix DNA-binding domain"/>
    <property type="match status" value="1"/>
</dbReference>
<dbReference type="InterPro" id="IPR000792">
    <property type="entry name" value="Tscrpt_reg_LuxR_C"/>
</dbReference>
<dbReference type="EMBL" id="RCVZ01000025">
    <property type="protein sequence ID" value="RLQ91099.1"/>
    <property type="molecule type" value="Genomic_DNA"/>
</dbReference>